<keyword evidence="1" id="KW-1133">Transmembrane helix</keyword>
<keyword evidence="1" id="KW-0472">Membrane</keyword>
<gene>
    <name evidence="3" type="ORF">POVCU1_071690</name>
    <name evidence="2" type="ORF">POVCU2_0060320</name>
</gene>
<dbReference type="Proteomes" id="UP000078560">
    <property type="component" value="Unassembled WGS sequence"/>
</dbReference>
<dbReference type="Proteomes" id="UP000078546">
    <property type="component" value="Unassembled WGS sequence"/>
</dbReference>
<reference evidence="4 5" key="2">
    <citation type="submission" date="2016-05" db="EMBL/GenBank/DDBJ databases">
        <authorList>
            <person name="Naeem Raeece"/>
        </authorList>
    </citation>
    <scope>NUCLEOTIDE SEQUENCE [LARGE SCALE GENOMIC DNA]</scope>
</reference>
<organism evidence="3 4">
    <name type="scientific">Plasmodium ovale curtisi</name>
    <dbReference type="NCBI Taxonomy" id="864141"/>
    <lineage>
        <taxon>Eukaryota</taxon>
        <taxon>Sar</taxon>
        <taxon>Alveolata</taxon>
        <taxon>Apicomplexa</taxon>
        <taxon>Aconoidasida</taxon>
        <taxon>Haemosporida</taxon>
        <taxon>Plasmodiidae</taxon>
        <taxon>Plasmodium</taxon>
        <taxon>Plasmodium (Plasmodium)</taxon>
    </lineage>
</organism>
<reference evidence="3" key="1">
    <citation type="submission" date="2016-05" db="EMBL/GenBank/DDBJ databases">
        <authorList>
            <person name="Lavstsen T."/>
            <person name="Jespersen J.S."/>
        </authorList>
    </citation>
    <scope>NUCLEOTIDE SEQUENCE [LARGE SCALE GENOMIC DNA]</scope>
</reference>
<dbReference type="InterPro" id="IPR008780">
    <property type="entry name" value="Plasmodium_Vir"/>
</dbReference>
<evidence type="ECO:0000313" key="3">
    <source>
        <dbReference type="EMBL" id="SBT01986.1"/>
    </source>
</evidence>
<dbReference type="AlphaFoldDB" id="A0A1A8XCE9"/>
<keyword evidence="1" id="KW-0812">Transmembrane</keyword>
<dbReference type="EMBL" id="FLQV01002955">
    <property type="protein sequence ID" value="SBT01986.1"/>
    <property type="molecule type" value="Genomic_DNA"/>
</dbReference>
<proteinExistence type="predicted"/>
<feature type="transmembrane region" description="Helical" evidence="1">
    <location>
        <begin position="208"/>
        <end position="227"/>
    </location>
</feature>
<name>A0A1A8XCE9_PLAOA</name>
<evidence type="ECO:0000256" key="1">
    <source>
        <dbReference type="SAM" id="Phobius"/>
    </source>
</evidence>
<dbReference type="EMBL" id="FLQU01000912">
    <property type="protein sequence ID" value="SBS90254.1"/>
    <property type="molecule type" value="Genomic_DNA"/>
</dbReference>
<dbReference type="Pfam" id="PF05795">
    <property type="entry name" value="Plasmodium_Vir"/>
    <property type="match status" value="1"/>
</dbReference>
<protein>
    <submittedName>
        <fullName evidence="3">PIR Superfamily Protein</fullName>
    </submittedName>
</protein>
<sequence length="283" mass="33015">MSLSLDVLAKTDLYKIIPEYENLFNVLDNVCIPPYDKRYICESFESTDIPESFKGQLQKNFNILKRNFKIMKVLYDHIFFFNTININSNALDKIKKCEYCNHLKNYVSNTFKHLPIKCTVGSSYSLCKEYNDHLKEIIDLDELSSLSCESGANAFHCPLYSKLREQDTEGMESEMAERGELTFRTQENAKISGSNENLEGNNIDVKNIIGGTSILGISFILFYLYKFTSFGSLIRRRTGWIANMWKNSQENKEEFMLRDYETDNRNFDNTQYNNLAYTTVHDY</sequence>
<accession>A0A1A8XCE9</accession>
<evidence type="ECO:0000313" key="5">
    <source>
        <dbReference type="Proteomes" id="UP000078560"/>
    </source>
</evidence>
<evidence type="ECO:0000313" key="2">
    <source>
        <dbReference type="EMBL" id="SBS90254.1"/>
    </source>
</evidence>
<evidence type="ECO:0000313" key="4">
    <source>
        <dbReference type="Proteomes" id="UP000078546"/>
    </source>
</evidence>